<dbReference type="AlphaFoldDB" id="A0A0K1P8Z5"/>
<keyword evidence="2" id="KW-0413">Isomerase</keyword>
<dbReference type="Gene3D" id="1.10.3670.10">
    <property type="entry name" value="Putative xylanase like domain"/>
    <property type="match status" value="1"/>
</dbReference>
<feature type="chain" id="PRO_5005465718" evidence="1">
    <location>
        <begin position="26"/>
        <end position="308"/>
    </location>
</feature>
<dbReference type="EMBL" id="CP012332">
    <property type="protein sequence ID" value="AKU89995.1"/>
    <property type="molecule type" value="Genomic_DNA"/>
</dbReference>
<keyword evidence="1" id="KW-0732">Signal</keyword>
<gene>
    <name evidence="2" type="ORF">AKJ08_0382</name>
</gene>
<dbReference type="OrthoDB" id="1409585at2"/>
<name>A0A0K1P8Z5_9BACT</name>
<dbReference type="KEGG" id="vin:AKJ08_0382"/>
<dbReference type="InterPro" id="IPR010846">
    <property type="entry name" value="AmiA-like"/>
</dbReference>
<organism evidence="2 3">
    <name type="scientific">Vulgatibacter incomptus</name>
    <dbReference type="NCBI Taxonomy" id="1391653"/>
    <lineage>
        <taxon>Bacteria</taxon>
        <taxon>Pseudomonadati</taxon>
        <taxon>Myxococcota</taxon>
        <taxon>Myxococcia</taxon>
        <taxon>Myxococcales</taxon>
        <taxon>Cystobacterineae</taxon>
        <taxon>Vulgatibacteraceae</taxon>
        <taxon>Vulgatibacter</taxon>
    </lineage>
</organism>
<dbReference type="Gene3D" id="2.30.260.10">
    <property type="entry name" value="putative xylanase like domain"/>
    <property type="match status" value="1"/>
</dbReference>
<feature type="signal peptide" evidence="1">
    <location>
        <begin position="1"/>
        <end position="25"/>
    </location>
</feature>
<dbReference type="InterPro" id="IPR038765">
    <property type="entry name" value="Papain-like_cys_pep_sf"/>
</dbReference>
<sequence length="308" mass="33708">MRSPLAILLALLPLASLPLGSVAMASQPKETHPVQPARFPRSSREGIVSAIARLSTLPGGWERTRAASEAFLGARYRRAPLGDGGSSGPRLRWDAVDCLTFVETSLAVGEARSLDEVEPILDDIRYEGGKAPSFESRLHLMEAQWIPDLIRKGYVEEATRRLGGDRVIEASVTYTAESWAKREDLKGQPWSPRLAGTHSIPVIPLDAAIELGPSLPEGLVLNVVRVPAAGKVSLITHTGLVVVKDGKRFVRHAALAEREVIDEPIERFLRRHAGMRSRRVLGVNLLAVRPNAERARRAAESRLLDTSR</sequence>
<dbReference type="Proteomes" id="UP000055590">
    <property type="component" value="Chromosome"/>
</dbReference>
<evidence type="ECO:0000313" key="3">
    <source>
        <dbReference type="Proteomes" id="UP000055590"/>
    </source>
</evidence>
<dbReference type="Pfam" id="PF07313">
    <property type="entry name" value="AmiA-like"/>
    <property type="match status" value="1"/>
</dbReference>
<dbReference type="GO" id="GO:0016853">
    <property type="term" value="F:isomerase activity"/>
    <property type="evidence" value="ECO:0007669"/>
    <property type="project" value="UniProtKB-KW"/>
</dbReference>
<dbReference type="STRING" id="1391653.AKJ08_0382"/>
<reference evidence="2 3" key="1">
    <citation type="submission" date="2015-08" db="EMBL/GenBank/DDBJ databases">
        <authorList>
            <person name="Babu N.S."/>
            <person name="Beckwith C.J."/>
            <person name="Beseler K.G."/>
            <person name="Brison A."/>
            <person name="Carone J.V."/>
            <person name="Caskin T.P."/>
            <person name="Diamond M."/>
            <person name="Durham M.E."/>
            <person name="Foxe J.M."/>
            <person name="Go M."/>
            <person name="Henderson B.A."/>
            <person name="Jones I.B."/>
            <person name="McGettigan J.A."/>
            <person name="Micheletti S.J."/>
            <person name="Nasrallah M.E."/>
            <person name="Ortiz D."/>
            <person name="Piller C.R."/>
            <person name="Privatt S.R."/>
            <person name="Schneider S.L."/>
            <person name="Sharp S."/>
            <person name="Smith T.C."/>
            <person name="Stanton J.D."/>
            <person name="Ullery H.E."/>
            <person name="Wilson R.J."/>
            <person name="Serrano M.G."/>
            <person name="Buck G."/>
            <person name="Lee V."/>
            <person name="Wang Y."/>
            <person name="Carvalho R."/>
            <person name="Voegtly L."/>
            <person name="Shi R."/>
            <person name="Duckworth R."/>
            <person name="Johnson A."/>
            <person name="Loviza R."/>
            <person name="Walstead R."/>
            <person name="Shah Z."/>
            <person name="Kiflezghi M."/>
            <person name="Wade K."/>
            <person name="Ball S.L."/>
            <person name="Bradley K.W."/>
            <person name="Asai D.J."/>
            <person name="Bowman C.A."/>
            <person name="Russell D.A."/>
            <person name="Pope W.H."/>
            <person name="Jacobs-Sera D."/>
            <person name="Hendrix R.W."/>
            <person name="Hatfull G.F."/>
        </authorList>
    </citation>
    <scope>NUCLEOTIDE SEQUENCE [LARGE SCALE GENOMIC DNA]</scope>
    <source>
        <strain evidence="2 3">DSM 27710</strain>
    </source>
</reference>
<dbReference type="SUPFAM" id="SSF54001">
    <property type="entry name" value="Cysteine proteinases"/>
    <property type="match status" value="1"/>
</dbReference>
<keyword evidence="3" id="KW-1185">Reference proteome</keyword>
<evidence type="ECO:0000256" key="1">
    <source>
        <dbReference type="SAM" id="SignalP"/>
    </source>
</evidence>
<evidence type="ECO:0000313" key="2">
    <source>
        <dbReference type="EMBL" id="AKU89995.1"/>
    </source>
</evidence>
<dbReference type="RefSeq" id="WP_050724503.1">
    <property type="nucleotide sequence ID" value="NZ_CP012332.1"/>
</dbReference>
<accession>A0A0K1P8Z5</accession>
<protein>
    <submittedName>
        <fullName evidence="2">Putative ribosephosphate isomerase</fullName>
    </submittedName>
</protein>
<proteinExistence type="predicted"/>